<dbReference type="InterPro" id="IPR036396">
    <property type="entry name" value="Cyt_P450_sf"/>
</dbReference>
<evidence type="ECO:0000256" key="10">
    <source>
        <dbReference type="ARBA" id="ARBA00023004"/>
    </source>
</evidence>
<evidence type="ECO:0000256" key="2">
    <source>
        <dbReference type="ARBA" id="ARBA00004174"/>
    </source>
</evidence>
<keyword evidence="14" id="KW-1185">Reference proteome</keyword>
<protein>
    <recommendedName>
        <fullName evidence="15">Cytochrome P450</fullName>
    </recommendedName>
</protein>
<comment type="cofactor">
    <cofactor evidence="1">
        <name>heme</name>
        <dbReference type="ChEBI" id="CHEBI:30413"/>
    </cofactor>
</comment>
<feature type="non-terminal residue" evidence="13">
    <location>
        <position position="316"/>
    </location>
</feature>
<evidence type="ECO:0000256" key="12">
    <source>
        <dbReference type="ARBA" id="ARBA00023136"/>
    </source>
</evidence>
<keyword evidence="6" id="KW-0479">Metal-binding</keyword>
<dbReference type="OrthoDB" id="2789670at2759"/>
<keyword evidence="10" id="KW-0408">Iron</keyword>
<dbReference type="EMBL" id="CAJPVJ010035068">
    <property type="protein sequence ID" value="CAG2181043.1"/>
    <property type="molecule type" value="Genomic_DNA"/>
</dbReference>
<keyword evidence="5" id="KW-0349">Heme</keyword>
<dbReference type="Gene3D" id="1.10.630.10">
    <property type="entry name" value="Cytochrome P450"/>
    <property type="match status" value="1"/>
</dbReference>
<sequence>WCLIGLIVAVIAYYYISWRNAFNYWKDRHISGPKPIPIFGNLVRLTLNPRQLVELEWYKNYGKIYGLYILSKPTLTVADPQLIKQILVKDFNIFRNRPKVSGGNSLVMSHARDEDWKRIRAIANPTFTPRKMRKMYSLIDRCCEDFIDSLDKDVLNGMNEVELKQLMSAYTMDVIASCAFATKTNTYADPNNPFTTKGANLSNAPIWKRMLQMTLPTFIVSSNIYRKILSAVGSNATFFVDFSRSLIKKRRNNNEKHNDFLQLLMNSERSDGDIGEASDANEAHHVNEGKDEMKAYVEAFAGVLEKTLTEDEILAQ</sequence>
<keyword evidence="12" id="KW-0472">Membrane</keyword>
<dbReference type="GO" id="GO:0005789">
    <property type="term" value="C:endoplasmic reticulum membrane"/>
    <property type="evidence" value="ECO:0007669"/>
    <property type="project" value="UniProtKB-SubCell"/>
</dbReference>
<proteinExistence type="inferred from homology"/>
<evidence type="ECO:0000256" key="4">
    <source>
        <dbReference type="ARBA" id="ARBA00010617"/>
    </source>
</evidence>
<evidence type="ECO:0000256" key="3">
    <source>
        <dbReference type="ARBA" id="ARBA00004406"/>
    </source>
</evidence>
<dbReference type="AlphaFoldDB" id="A0A7R9MP41"/>
<evidence type="ECO:0000256" key="9">
    <source>
        <dbReference type="ARBA" id="ARBA00023002"/>
    </source>
</evidence>
<dbReference type="InterPro" id="IPR001128">
    <property type="entry name" value="Cyt_P450"/>
</dbReference>
<evidence type="ECO:0000256" key="11">
    <source>
        <dbReference type="ARBA" id="ARBA00023033"/>
    </source>
</evidence>
<evidence type="ECO:0008006" key="15">
    <source>
        <dbReference type="Google" id="ProtNLM"/>
    </source>
</evidence>
<keyword evidence="8" id="KW-0492">Microsome</keyword>
<evidence type="ECO:0000256" key="1">
    <source>
        <dbReference type="ARBA" id="ARBA00001971"/>
    </source>
</evidence>
<dbReference type="InterPro" id="IPR050476">
    <property type="entry name" value="Insect_CytP450_Detox"/>
</dbReference>
<dbReference type="GO" id="GO:0020037">
    <property type="term" value="F:heme binding"/>
    <property type="evidence" value="ECO:0007669"/>
    <property type="project" value="InterPro"/>
</dbReference>
<comment type="similarity">
    <text evidence="4">Belongs to the cytochrome P450 family.</text>
</comment>
<gene>
    <name evidence="13" type="ORF">ONB1V03_LOCUS20464</name>
</gene>
<reference evidence="13" key="1">
    <citation type="submission" date="2020-11" db="EMBL/GenBank/DDBJ databases">
        <authorList>
            <person name="Tran Van P."/>
        </authorList>
    </citation>
    <scope>NUCLEOTIDE SEQUENCE</scope>
</reference>
<dbReference type="PANTHER" id="PTHR24292">
    <property type="entry name" value="CYTOCHROME P450"/>
    <property type="match status" value="1"/>
</dbReference>
<dbReference type="InterPro" id="IPR002402">
    <property type="entry name" value="Cyt_P450_E_grp-II"/>
</dbReference>
<keyword evidence="7" id="KW-0256">Endoplasmic reticulum</keyword>
<comment type="subcellular location">
    <subcellularLocation>
        <location evidence="3">Endoplasmic reticulum membrane</location>
        <topology evidence="3">Peripheral membrane protein</topology>
    </subcellularLocation>
    <subcellularLocation>
        <location evidence="2">Microsome membrane</location>
        <topology evidence="2">Peripheral membrane protein</topology>
    </subcellularLocation>
</comment>
<dbReference type="GO" id="GO:0005506">
    <property type="term" value="F:iron ion binding"/>
    <property type="evidence" value="ECO:0007669"/>
    <property type="project" value="InterPro"/>
</dbReference>
<evidence type="ECO:0000256" key="7">
    <source>
        <dbReference type="ARBA" id="ARBA00022824"/>
    </source>
</evidence>
<evidence type="ECO:0000256" key="6">
    <source>
        <dbReference type="ARBA" id="ARBA00022723"/>
    </source>
</evidence>
<dbReference type="SUPFAM" id="SSF48264">
    <property type="entry name" value="Cytochrome P450"/>
    <property type="match status" value="1"/>
</dbReference>
<dbReference type="Proteomes" id="UP000728032">
    <property type="component" value="Unassembled WGS sequence"/>
</dbReference>
<dbReference type="GO" id="GO:0016705">
    <property type="term" value="F:oxidoreductase activity, acting on paired donors, with incorporation or reduction of molecular oxygen"/>
    <property type="evidence" value="ECO:0007669"/>
    <property type="project" value="InterPro"/>
</dbReference>
<dbReference type="PRINTS" id="PR00464">
    <property type="entry name" value="EP450II"/>
</dbReference>
<keyword evidence="9" id="KW-0560">Oxidoreductase</keyword>
<evidence type="ECO:0000256" key="8">
    <source>
        <dbReference type="ARBA" id="ARBA00022848"/>
    </source>
</evidence>
<dbReference type="EMBL" id="OC949893">
    <property type="protein sequence ID" value="CAD7663906.1"/>
    <property type="molecule type" value="Genomic_DNA"/>
</dbReference>
<accession>A0A7R9MP41</accession>
<name>A0A7R9MP41_9ACAR</name>
<evidence type="ECO:0000256" key="5">
    <source>
        <dbReference type="ARBA" id="ARBA00022617"/>
    </source>
</evidence>
<evidence type="ECO:0000313" key="14">
    <source>
        <dbReference type="Proteomes" id="UP000728032"/>
    </source>
</evidence>
<dbReference type="PANTHER" id="PTHR24292:SF54">
    <property type="entry name" value="CYP9F3-RELATED"/>
    <property type="match status" value="1"/>
</dbReference>
<keyword evidence="11" id="KW-0503">Monooxygenase</keyword>
<feature type="non-terminal residue" evidence="13">
    <location>
        <position position="1"/>
    </location>
</feature>
<dbReference type="Pfam" id="PF00067">
    <property type="entry name" value="p450"/>
    <property type="match status" value="1"/>
</dbReference>
<dbReference type="GO" id="GO:0004497">
    <property type="term" value="F:monooxygenase activity"/>
    <property type="evidence" value="ECO:0007669"/>
    <property type="project" value="UniProtKB-KW"/>
</dbReference>
<organism evidence="13">
    <name type="scientific">Oppiella nova</name>
    <dbReference type="NCBI Taxonomy" id="334625"/>
    <lineage>
        <taxon>Eukaryota</taxon>
        <taxon>Metazoa</taxon>
        <taxon>Ecdysozoa</taxon>
        <taxon>Arthropoda</taxon>
        <taxon>Chelicerata</taxon>
        <taxon>Arachnida</taxon>
        <taxon>Acari</taxon>
        <taxon>Acariformes</taxon>
        <taxon>Sarcoptiformes</taxon>
        <taxon>Oribatida</taxon>
        <taxon>Brachypylina</taxon>
        <taxon>Oppioidea</taxon>
        <taxon>Oppiidae</taxon>
        <taxon>Oppiella</taxon>
    </lineage>
</organism>
<evidence type="ECO:0000313" key="13">
    <source>
        <dbReference type="EMBL" id="CAD7663906.1"/>
    </source>
</evidence>